<dbReference type="SMART" id="SM00354">
    <property type="entry name" value="HTH_LACI"/>
    <property type="match status" value="1"/>
</dbReference>
<dbReference type="CDD" id="cd01392">
    <property type="entry name" value="HTH_LacI"/>
    <property type="match status" value="1"/>
</dbReference>
<sequence length="340" mass="38433">MSKFKTITLQDLANELNVSKVTISKALRDHPDIAPETKRKIKQLAAKRGYTPNLMARNLAARQTFTLGLVTPKIAHSFFARVIETFYNCAFEQGYEVVLMVSQEEEQRQIKHLQTLMSMKVDGILISVAQNTRDLTIFEEIKKRNIPLVFFDRIVPDLGFSTVSADDYKGGLLAVQQAFKAGYRHLAHVAGSFTTQIGRERLRGFKDGLKKFDLPFVEEWVVESGYSEQAGYRAAQKLLNQMQLPEVIFGVTFPATLGILTALQENGLKVPQDMDLIAFGDSQFNRFLKPAITCIDQPTENLAQSAFNLLMDTIKNKEEFAIQNQVIPVKLKEYDTCRSK</sequence>
<dbReference type="Pfam" id="PF00356">
    <property type="entry name" value="LacI"/>
    <property type="match status" value="1"/>
</dbReference>
<dbReference type="CDD" id="cd06267">
    <property type="entry name" value="PBP1_LacI_sugar_binding-like"/>
    <property type="match status" value="1"/>
</dbReference>
<dbReference type="SUPFAM" id="SSF53822">
    <property type="entry name" value="Periplasmic binding protein-like I"/>
    <property type="match status" value="1"/>
</dbReference>
<comment type="caution">
    <text evidence="6">The sequence shown here is derived from an EMBL/GenBank/DDBJ whole genome shotgun (WGS) entry which is preliminary data.</text>
</comment>
<evidence type="ECO:0000256" key="4">
    <source>
        <dbReference type="ARBA" id="ARBA00023163"/>
    </source>
</evidence>
<dbReference type="Gene3D" id="3.40.50.2300">
    <property type="match status" value="2"/>
</dbReference>
<dbReference type="InterPro" id="IPR010982">
    <property type="entry name" value="Lambda_DNA-bd_dom_sf"/>
</dbReference>
<dbReference type="AlphaFoldDB" id="A0A7V5LJW6"/>
<evidence type="ECO:0000256" key="2">
    <source>
        <dbReference type="ARBA" id="ARBA00023015"/>
    </source>
</evidence>
<organism evidence="6">
    <name type="scientific">Caldithrix abyssi</name>
    <dbReference type="NCBI Taxonomy" id="187145"/>
    <lineage>
        <taxon>Bacteria</taxon>
        <taxon>Pseudomonadati</taxon>
        <taxon>Calditrichota</taxon>
        <taxon>Calditrichia</taxon>
        <taxon>Calditrichales</taxon>
        <taxon>Calditrichaceae</taxon>
        <taxon>Caldithrix</taxon>
    </lineage>
</organism>
<dbReference type="SUPFAM" id="SSF47413">
    <property type="entry name" value="lambda repressor-like DNA-binding domains"/>
    <property type="match status" value="1"/>
</dbReference>
<dbReference type="InterPro" id="IPR000843">
    <property type="entry name" value="HTH_LacI"/>
</dbReference>
<keyword evidence="1" id="KW-0678">Repressor</keyword>
<dbReference type="Proteomes" id="UP000886111">
    <property type="component" value="Unassembled WGS sequence"/>
</dbReference>
<reference evidence="6" key="1">
    <citation type="journal article" date="2020" name="mSystems">
        <title>Genome- and Community-Level Interaction Insights into Carbon Utilization and Element Cycling Functions of Hydrothermarchaeota in Hydrothermal Sediment.</title>
        <authorList>
            <person name="Zhou Z."/>
            <person name="Liu Y."/>
            <person name="Xu W."/>
            <person name="Pan J."/>
            <person name="Luo Z.H."/>
            <person name="Li M."/>
        </authorList>
    </citation>
    <scope>NUCLEOTIDE SEQUENCE [LARGE SCALE GENOMIC DNA]</scope>
    <source>
        <strain evidence="6">HyVt-76</strain>
    </source>
</reference>
<dbReference type="InterPro" id="IPR001761">
    <property type="entry name" value="Peripla_BP/Lac1_sug-bd_dom"/>
</dbReference>
<dbReference type="GO" id="GO:0000976">
    <property type="term" value="F:transcription cis-regulatory region binding"/>
    <property type="evidence" value="ECO:0007669"/>
    <property type="project" value="TreeGrafter"/>
</dbReference>
<accession>A0A7V5LJW6</accession>
<keyword evidence="4" id="KW-0804">Transcription</keyword>
<proteinExistence type="predicted"/>
<dbReference type="GO" id="GO:0003700">
    <property type="term" value="F:DNA-binding transcription factor activity"/>
    <property type="evidence" value="ECO:0007669"/>
    <property type="project" value="TreeGrafter"/>
</dbReference>
<dbReference type="PROSITE" id="PS50932">
    <property type="entry name" value="HTH_LACI_2"/>
    <property type="match status" value="1"/>
</dbReference>
<keyword evidence="3" id="KW-0238">DNA-binding</keyword>
<dbReference type="PANTHER" id="PTHR30146:SF148">
    <property type="entry name" value="HTH-TYPE TRANSCRIPTIONAL REPRESSOR PURR-RELATED"/>
    <property type="match status" value="1"/>
</dbReference>
<dbReference type="InterPro" id="IPR028082">
    <property type="entry name" value="Peripla_BP_I"/>
</dbReference>
<evidence type="ECO:0000259" key="5">
    <source>
        <dbReference type="PROSITE" id="PS50932"/>
    </source>
</evidence>
<evidence type="ECO:0000313" key="6">
    <source>
        <dbReference type="EMBL" id="HHE55405.1"/>
    </source>
</evidence>
<dbReference type="EMBL" id="DRTD01000474">
    <property type="protein sequence ID" value="HHE55405.1"/>
    <property type="molecule type" value="Genomic_DNA"/>
</dbReference>
<dbReference type="Pfam" id="PF00532">
    <property type="entry name" value="Peripla_BP_1"/>
    <property type="match status" value="1"/>
</dbReference>
<evidence type="ECO:0000256" key="1">
    <source>
        <dbReference type="ARBA" id="ARBA00022491"/>
    </source>
</evidence>
<evidence type="ECO:0000256" key="3">
    <source>
        <dbReference type="ARBA" id="ARBA00023125"/>
    </source>
</evidence>
<dbReference type="Gene3D" id="1.10.260.40">
    <property type="entry name" value="lambda repressor-like DNA-binding domains"/>
    <property type="match status" value="1"/>
</dbReference>
<dbReference type="PANTHER" id="PTHR30146">
    <property type="entry name" value="LACI-RELATED TRANSCRIPTIONAL REPRESSOR"/>
    <property type="match status" value="1"/>
</dbReference>
<gene>
    <name evidence="6" type="ORF">ENL21_06450</name>
</gene>
<protein>
    <submittedName>
        <fullName evidence="6">LacI family transcriptional regulator</fullName>
    </submittedName>
</protein>
<name>A0A7V5LJW6_CALAY</name>
<feature type="domain" description="HTH lacI-type" evidence="5">
    <location>
        <begin position="7"/>
        <end position="61"/>
    </location>
</feature>
<keyword evidence="2" id="KW-0805">Transcription regulation</keyword>